<dbReference type="EMBL" id="AEDD01000004">
    <property type="protein sequence ID" value="EFM11429.1"/>
    <property type="molecule type" value="Genomic_DNA"/>
</dbReference>
<gene>
    <name evidence="1" type="ORF">PaecuDRAFT_1875</name>
</gene>
<dbReference type="Proteomes" id="UP000005387">
    <property type="component" value="Unassembled WGS sequence"/>
</dbReference>
<proteinExistence type="predicted"/>
<dbReference type="STRING" id="717606.PaecuDRAFT_1875"/>
<protein>
    <submittedName>
        <fullName evidence="1">Uncharacterized protein</fullName>
    </submittedName>
</protein>
<dbReference type="AlphaFoldDB" id="E0I8C4"/>
<dbReference type="OrthoDB" id="9805698at2"/>
<accession>E0I8C4</accession>
<name>E0I8C4_9BACL</name>
<sequence length="308" mass="35937">MQNEKKKSFSQDELSQIHNISEIVSEFLGIEDFVIYGGYISDVIEKGNAYGSDIDIAIKYENEKQITDILKRLAERNFKIVAERDYYIKYDEYVKLYYLENESYFLDIAFMQDPQDIGIFTIDSIIYLNKERIIIDKYDGIKDLKERNLRLSNPDICENPLYILSRLMCVTSKYGIPLRDKKIESIIVNLGQGRNELNIGKKNDIQASFLARLFKSIICSVDRVEYIGALIHYNIIGRGPQVLEVLFTRIISNNSNELMKVSTSKELIKLLHSYAQDEEVKDLVECISLFKYRYWSNEEFELAQTLDV</sequence>
<keyword evidence="2" id="KW-1185">Reference proteome</keyword>
<reference evidence="1 2" key="1">
    <citation type="submission" date="2010-07" db="EMBL/GenBank/DDBJ databases">
        <title>The draft genome of Paenibacillus curdlanolyticus YK9.</title>
        <authorList>
            <consortium name="US DOE Joint Genome Institute (JGI-PGF)"/>
            <person name="Lucas S."/>
            <person name="Copeland A."/>
            <person name="Lapidus A."/>
            <person name="Cheng J.-F."/>
            <person name="Bruce D."/>
            <person name="Goodwin L."/>
            <person name="Pitluck S."/>
            <person name="Land M.L."/>
            <person name="Hauser L."/>
            <person name="Chang Y.-J."/>
            <person name="Jeffries C."/>
            <person name="Anderson I.J."/>
            <person name="Johnson E."/>
            <person name="Loganathan U."/>
            <person name="Mulhopadhyay B."/>
            <person name="Kyrpides N."/>
            <person name="Woyke T.J."/>
        </authorList>
    </citation>
    <scope>NUCLEOTIDE SEQUENCE [LARGE SCALE GENOMIC DNA]</scope>
    <source>
        <strain evidence="1 2">YK9</strain>
    </source>
</reference>
<organism evidence="1 2">
    <name type="scientific">Paenibacillus curdlanolyticus YK9</name>
    <dbReference type="NCBI Taxonomy" id="717606"/>
    <lineage>
        <taxon>Bacteria</taxon>
        <taxon>Bacillati</taxon>
        <taxon>Bacillota</taxon>
        <taxon>Bacilli</taxon>
        <taxon>Bacillales</taxon>
        <taxon>Paenibacillaceae</taxon>
        <taxon>Paenibacillus</taxon>
    </lineage>
</organism>
<evidence type="ECO:0000313" key="1">
    <source>
        <dbReference type="EMBL" id="EFM11429.1"/>
    </source>
</evidence>
<dbReference type="RefSeq" id="WP_006037885.1">
    <property type="nucleotide sequence ID" value="NZ_AEDD01000004.1"/>
</dbReference>
<evidence type="ECO:0000313" key="2">
    <source>
        <dbReference type="Proteomes" id="UP000005387"/>
    </source>
</evidence>